<dbReference type="SUPFAM" id="SSF53098">
    <property type="entry name" value="Ribonuclease H-like"/>
    <property type="match status" value="1"/>
</dbReference>
<dbReference type="InterPro" id="IPR053151">
    <property type="entry name" value="RNase_H-like"/>
</dbReference>
<protein>
    <recommendedName>
        <fullName evidence="1">RNase H type-1 domain-containing protein</fullName>
    </recommendedName>
</protein>
<evidence type="ECO:0000259" key="1">
    <source>
        <dbReference type="Pfam" id="PF13456"/>
    </source>
</evidence>
<dbReference type="GO" id="GO:0004523">
    <property type="term" value="F:RNA-DNA hybrid ribonuclease activity"/>
    <property type="evidence" value="ECO:0007669"/>
    <property type="project" value="InterPro"/>
</dbReference>
<reference evidence="2" key="1">
    <citation type="submission" date="2023-05" db="EMBL/GenBank/DDBJ databases">
        <authorList>
            <person name="Huff M."/>
        </authorList>
    </citation>
    <scope>NUCLEOTIDE SEQUENCE</scope>
</reference>
<evidence type="ECO:0000313" key="2">
    <source>
        <dbReference type="EMBL" id="CAI9756178.1"/>
    </source>
</evidence>
<dbReference type="Gene3D" id="3.30.420.10">
    <property type="entry name" value="Ribonuclease H-like superfamily/Ribonuclease H"/>
    <property type="match status" value="1"/>
</dbReference>
<dbReference type="InterPro" id="IPR012337">
    <property type="entry name" value="RNaseH-like_sf"/>
</dbReference>
<proteinExistence type="predicted"/>
<accession>A0AAD2DL67</accession>
<sequence length="210" mass="24056">MRAKKKNLTDVMLKEAGLFIYGDRPGDLDVGSLDSLFLAYKQHREHKVLIREKLCNRVVKLNMDGCSKGTDECSGGGILRDHERKEIFEFNEYYSCGCIVVAELKALLGGLKICFERGYQKIWVELDLKVVIDLVSDPGIGTWEFQEVRRISSRMDVCYSHIYQEGNHAAGCMAYEGYYFKSKMSFEHNELPNIVKSVVRKERYGVLTFG</sequence>
<dbReference type="Proteomes" id="UP000834106">
    <property type="component" value="Chromosome 2"/>
</dbReference>
<gene>
    <name evidence="2" type="ORF">FPE_LOCUS3608</name>
</gene>
<dbReference type="PANTHER" id="PTHR47723">
    <property type="entry name" value="OS05G0353850 PROTEIN"/>
    <property type="match status" value="1"/>
</dbReference>
<dbReference type="InterPro" id="IPR044730">
    <property type="entry name" value="RNase_H-like_dom_plant"/>
</dbReference>
<dbReference type="GO" id="GO:0003676">
    <property type="term" value="F:nucleic acid binding"/>
    <property type="evidence" value="ECO:0007669"/>
    <property type="project" value="InterPro"/>
</dbReference>
<dbReference type="InterPro" id="IPR036397">
    <property type="entry name" value="RNaseH_sf"/>
</dbReference>
<dbReference type="EMBL" id="OU503037">
    <property type="protein sequence ID" value="CAI9756178.1"/>
    <property type="molecule type" value="Genomic_DNA"/>
</dbReference>
<evidence type="ECO:0000313" key="3">
    <source>
        <dbReference type="Proteomes" id="UP000834106"/>
    </source>
</evidence>
<dbReference type="InterPro" id="IPR002156">
    <property type="entry name" value="RNaseH_domain"/>
</dbReference>
<keyword evidence="3" id="KW-1185">Reference proteome</keyword>
<dbReference type="CDD" id="cd06222">
    <property type="entry name" value="RNase_H_like"/>
    <property type="match status" value="1"/>
</dbReference>
<name>A0AAD2DL67_9LAMI</name>
<organism evidence="2 3">
    <name type="scientific">Fraxinus pennsylvanica</name>
    <dbReference type="NCBI Taxonomy" id="56036"/>
    <lineage>
        <taxon>Eukaryota</taxon>
        <taxon>Viridiplantae</taxon>
        <taxon>Streptophyta</taxon>
        <taxon>Embryophyta</taxon>
        <taxon>Tracheophyta</taxon>
        <taxon>Spermatophyta</taxon>
        <taxon>Magnoliopsida</taxon>
        <taxon>eudicotyledons</taxon>
        <taxon>Gunneridae</taxon>
        <taxon>Pentapetalae</taxon>
        <taxon>asterids</taxon>
        <taxon>lamiids</taxon>
        <taxon>Lamiales</taxon>
        <taxon>Oleaceae</taxon>
        <taxon>Oleeae</taxon>
        <taxon>Fraxinus</taxon>
    </lineage>
</organism>
<dbReference type="Pfam" id="PF13456">
    <property type="entry name" value="RVT_3"/>
    <property type="match status" value="1"/>
</dbReference>
<dbReference type="AlphaFoldDB" id="A0AAD2DL67"/>
<feature type="domain" description="RNase H type-1" evidence="1">
    <location>
        <begin position="62"/>
        <end position="174"/>
    </location>
</feature>
<dbReference type="PANTHER" id="PTHR47723:SF19">
    <property type="entry name" value="POLYNUCLEOTIDYL TRANSFERASE, RIBONUCLEASE H-LIKE SUPERFAMILY PROTEIN"/>
    <property type="match status" value="1"/>
</dbReference>